<comment type="caution">
    <text evidence="7">The sequence shown here is derived from an EMBL/GenBank/DDBJ whole genome shotgun (WGS) entry which is preliminary data.</text>
</comment>
<keyword evidence="7" id="KW-0969">Cilium</keyword>
<dbReference type="GO" id="GO:0005576">
    <property type="term" value="C:extracellular region"/>
    <property type="evidence" value="ECO:0007669"/>
    <property type="project" value="UniProtKB-SubCell"/>
</dbReference>
<evidence type="ECO:0000259" key="5">
    <source>
        <dbReference type="Pfam" id="PF00700"/>
    </source>
</evidence>
<dbReference type="InterPro" id="IPR046358">
    <property type="entry name" value="Flagellin_C"/>
</dbReference>
<keyword evidence="2 3" id="KW-0975">Bacterial flagellum</keyword>
<dbReference type="InterPro" id="IPR042187">
    <property type="entry name" value="Flagellin_C_sub2"/>
</dbReference>
<dbReference type="Pfam" id="PF00700">
    <property type="entry name" value="Flagellin_C"/>
    <property type="match status" value="1"/>
</dbReference>
<dbReference type="PRINTS" id="PR00207">
    <property type="entry name" value="FLAGELLIN"/>
</dbReference>
<evidence type="ECO:0000313" key="9">
    <source>
        <dbReference type="Proteomes" id="UP000560131"/>
    </source>
</evidence>
<evidence type="ECO:0000256" key="3">
    <source>
        <dbReference type="RuleBase" id="RU362073"/>
    </source>
</evidence>
<dbReference type="Gene3D" id="6.10.10.10">
    <property type="entry name" value="Flagellar export chaperone, C-terminal domain"/>
    <property type="match status" value="1"/>
</dbReference>
<comment type="similarity">
    <text evidence="1 3">Belongs to the bacterial flagellin family.</text>
</comment>
<dbReference type="GO" id="GO:0009288">
    <property type="term" value="C:bacterial-type flagellum"/>
    <property type="evidence" value="ECO:0007669"/>
    <property type="project" value="UniProtKB-SubCell"/>
</dbReference>
<dbReference type="InterPro" id="IPR001029">
    <property type="entry name" value="Flagellin_N"/>
</dbReference>
<evidence type="ECO:0000313" key="7">
    <source>
        <dbReference type="EMBL" id="MBB6504732.1"/>
    </source>
</evidence>
<keyword evidence="7" id="KW-0282">Flagellum</keyword>
<accession>A0A7X0JDP4</accession>
<dbReference type="Gene3D" id="1.20.1330.10">
    <property type="entry name" value="f41 fragment of flagellin, N-terminal domain"/>
    <property type="match status" value="1"/>
</dbReference>
<dbReference type="GO" id="GO:0005198">
    <property type="term" value="F:structural molecule activity"/>
    <property type="evidence" value="ECO:0007669"/>
    <property type="project" value="UniProtKB-UniRule"/>
</dbReference>
<dbReference type="Gene3D" id="2.30.220.10">
    <property type="entry name" value="f41 fragment of flagellin, C-terminal domain"/>
    <property type="match status" value="1"/>
</dbReference>
<organism evidence="7 8">
    <name type="scientific">Sphingomonas endophytica</name>
    <dbReference type="NCBI Taxonomy" id="869719"/>
    <lineage>
        <taxon>Bacteria</taxon>
        <taxon>Pseudomonadati</taxon>
        <taxon>Pseudomonadota</taxon>
        <taxon>Alphaproteobacteria</taxon>
        <taxon>Sphingomonadales</taxon>
        <taxon>Sphingomonadaceae</taxon>
        <taxon>Sphingomonas</taxon>
    </lineage>
</organism>
<keyword evidence="3" id="KW-0964">Secreted</keyword>
<sequence length="465" mass="46729">MTVINTNTSAMRATNASTSASKMLATSMERLSTGKRINSAKDDAAGLAIANRMASQTKSMAMAVRNANDGISLAQTAEGAMGEVTNMLTRMKELATQSANGTLKDTDRTALQSEMTQLTAEIGNVAKTTSFNGVNLLDGSSDSVKLQTGINADQTISMALTDTRASTLGLTAQAKGGTVDGTAAFAAANGDPLTINGQAVTTTGTALDAKAIASAINATTADSNVVATAKNKVTMDVGTLTAGKSFSIGSTAITMTAAEKDSNSLAAKINTTLGSGSNIVASTDSNNKLVLTSKDGSNISITNTDSLLSNAKVGEKQNEALDITTAPTTAAVARGQVTLEAQNGVGITVAGAGAAKAGLTEGSTSAISIASQTGASAAMAVIDNALDKISSARGTMGAAQNRLESTVNNLTTTATNLSDAKSRIEDADFSTETTALAKAQILGQASTAMLAQANQSQQGVMKLLG</sequence>
<dbReference type="EMBL" id="JACHBT010000008">
    <property type="protein sequence ID" value="MBB6504732.1"/>
    <property type="molecule type" value="Genomic_DNA"/>
</dbReference>
<gene>
    <name evidence="7" type="ORF">F4693_001709</name>
    <name evidence="6" type="ORF">FHS97_002271</name>
</gene>
<dbReference type="Proteomes" id="UP000522313">
    <property type="component" value="Unassembled WGS sequence"/>
</dbReference>
<dbReference type="AlphaFoldDB" id="A0A7X0JDP4"/>
<evidence type="ECO:0000259" key="4">
    <source>
        <dbReference type="Pfam" id="PF00669"/>
    </source>
</evidence>
<evidence type="ECO:0000313" key="8">
    <source>
        <dbReference type="Proteomes" id="UP000522313"/>
    </source>
</evidence>
<dbReference type="InterPro" id="IPR001492">
    <property type="entry name" value="Flagellin"/>
</dbReference>
<evidence type="ECO:0000313" key="6">
    <source>
        <dbReference type="EMBL" id="MBB5726331.1"/>
    </source>
</evidence>
<dbReference type="SUPFAM" id="SSF64518">
    <property type="entry name" value="Phase 1 flagellin"/>
    <property type="match status" value="1"/>
</dbReference>
<keyword evidence="9" id="KW-1185">Reference proteome</keyword>
<protein>
    <recommendedName>
        <fullName evidence="3">Flagellin</fullName>
    </recommendedName>
</protein>
<dbReference type="EMBL" id="JACIJN010000007">
    <property type="protein sequence ID" value="MBB5726331.1"/>
    <property type="molecule type" value="Genomic_DNA"/>
</dbReference>
<comment type="subcellular location">
    <subcellularLocation>
        <location evidence="3">Secreted</location>
    </subcellularLocation>
    <subcellularLocation>
        <location evidence="3">Bacterial flagellum</location>
    </subcellularLocation>
</comment>
<dbReference type="Gene3D" id="2.170.280.10">
    <property type="entry name" value="f41 fragment of flagellin, middle domain"/>
    <property type="match status" value="1"/>
</dbReference>
<reference evidence="6 9" key="1">
    <citation type="submission" date="2020-08" db="EMBL/GenBank/DDBJ databases">
        <title>Genomic Encyclopedia of Type Strains, Phase IV (KMG-IV): sequencing the most valuable type-strain genomes for metagenomic binning, comparative biology and taxonomic classification.</title>
        <authorList>
            <person name="Goeker M."/>
        </authorList>
    </citation>
    <scope>NUCLEOTIDE SEQUENCE [LARGE SCALE GENOMIC DNA]</scope>
    <source>
        <strain evidence="6 9">DSM 101535</strain>
    </source>
</reference>
<keyword evidence="7" id="KW-0966">Cell projection</keyword>
<evidence type="ECO:0000256" key="1">
    <source>
        <dbReference type="ARBA" id="ARBA00005709"/>
    </source>
</evidence>
<reference evidence="7 8" key="3">
    <citation type="submission" date="2020-08" db="EMBL/GenBank/DDBJ databases">
        <authorList>
            <person name="Partida-Martinez L."/>
            <person name="Huntemann M."/>
            <person name="Clum A."/>
            <person name="Wang J."/>
            <person name="Palaniappan K."/>
            <person name="Ritter S."/>
            <person name="Chen I.-M."/>
            <person name="Stamatis D."/>
            <person name="Reddy T."/>
            <person name="O'Malley R."/>
            <person name="Daum C."/>
            <person name="Shapiro N."/>
            <person name="Ivanova N."/>
            <person name="Kyrpides N."/>
            <person name="Woyke T."/>
        </authorList>
    </citation>
    <scope>NUCLEOTIDE SEQUENCE [LARGE SCALE GENOMIC DNA]</scope>
    <source>
        <strain evidence="7 8">AS3.13</strain>
    </source>
</reference>
<reference evidence="7 8" key="2">
    <citation type="submission" date="2020-08" db="EMBL/GenBank/DDBJ databases">
        <title>The Agave Microbiome: Exploring the role of microbial communities in plant adaptations to desert environments.</title>
        <authorList>
            <person name="Partida-Martinez L.P."/>
        </authorList>
    </citation>
    <scope>NUCLEOTIDE SEQUENCE [LARGE SCALE GENOMIC DNA]</scope>
    <source>
        <strain evidence="7 8">AS3.13</strain>
    </source>
</reference>
<comment type="function">
    <text evidence="3">Flagellin is the subunit protein which polymerizes to form the filaments of bacterial flagella.</text>
</comment>
<evidence type="ECO:0000256" key="2">
    <source>
        <dbReference type="ARBA" id="ARBA00023143"/>
    </source>
</evidence>
<name>A0A7X0JDP4_9SPHN</name>
<dbReference type="Proteomes" id="UP000560131">
    <property type="component" value="Unassembled WGS sequence"/>
</dbReference>
<feature type="domain" description="Flagellin C-terminal" evidence="5">
    <location>
        <begin position="379"/>
        <end position="464"/>
    </location>
</feature>
<dbReference type="Pfam" id="PF00669">
    <property type="entry name" value="Flagellin_N"/>
    <property type="match status" value="1"/>
</dbReference>
<dbReference type="PANTHER" id="PTHR42792:SF2">
    <property type="entry name" value="FLAGELLIN"/>
    <property type="match status" value="1"/>
</dbReference>
<proteinExistence type="inferred from homology"/>
<feature type="domain" description="Flagellin N-terminal" evidence="4">
    <location>
        <begin position="4"/>
        <end position="141"/>
    </location>
</feature>
<dbReference type="PANTHER" id="PTHR42792">
    <property type="entry name" value="FLAGELLIN"/>
    <property type="match status" value="1"/>
</dbReference>